<dbReference type="Gene3D" id="3.40.630.30">
    <property type="match status" value="1"/>
</dbReference>
<dbReference type="Pfam" id="PF21926">
    <property type="entry name" value="FeeM"/>
    <property type="match status" value="1"/>
</dbReference>
<accession>A0A2L0H7G4</accession>
<dbReference type="Proteomes" id="UP000239340">
    <property type="component" value="Chromosome"/>
</dbReference>
<dbReference type="AlphaFoldDB" id="A0A2L0H7G4"/>
<name>A0A2L0H7G4_RHIFR</name>
<dbReference type="SUPFAM" id="SSF55729">
    <property type="entry name" value="Acyl-CoA N-acyltransferases (Nat)"/>
    <property type="match status" value="1"/>
</dbReference>
<feature type="compositionally biased region" description="Basic residues" evidence="1">
    <location>
        <begin position="26"/>
        <end position="40"/>
    </location>
</feature>
<dbReference type="EMBL" id="CP024307">
    <property type="protein sequence ID" value="AUX77403.1"/>
    <property type="molecule type" value="Genomic_DNA"/>
</dbReference>
<evidence type="ECO:0000256" key="1">
    <source>
        <dbReference type="SAM" id="MobiDB-lite"/>
    </source>
</evidence>
<proteinExistence type="predicted"/>
<dbReference type="InterPro" id="IPR054597">
    <property type="entry name" value="FeeM_cat"/>
</dbReference>
<feature type="region of interest" description="Disordered" evidence="1">
    <location>
        <begin position="26"/>
        <end position="54"/>
    </location>
</feature>
<feature type="domain" description="N-acyl amino acid synthase FeeM catalytic core" evidence="2">
    <location>
        <begin position="59"/>
        <end position="199"/>
    </location>
</feature>
<sequence>MGWGDACQRGLGRFWQFFREAHAAPRSRRVPAGRRRRGYGGHRTTEIQGLQGREPHGVDRSTLVDALDFDSRAYVFGIYLDERLVSTVRVHHVTPDHRSSTSGLIFHEEIEVFLDAGMVLIDPGRLAVHPEVLGDDLKALPYLTLRPVAMACEYFAADRCLTACRPRHAAFYKRIFGSATMVERRENLGVYNADGTLLVAQVRGQRPSILDRYPIFDSEPFERRLMFAGRDEVPFAPLTILPTARFAQLGQGRSFLRA</sequence>
<protein>
    <recommendedName>
        <fullName evidence="2">N-acyl amino acid synthase FeeM catalytic core domain-containing protein</fullName>
    </recommendedName>
</protein>
<dbReference type="InterPro" id="IPR016181">
    <property type="entry name" value="Acyl_CoA_acyltransferase"/>
</dbReference>
<organism evidence="3 4">
    <name type="scientific">Rhizobium fredii</name>
    <name type="common">Sinorhizobium fredii</name>
    <dbReference type="NCBI Taxonomy" id="380"/>
    <lineage>
        <taxon>Bacteria</taxon>
        <taxon>Pseudomonadati</taxon>
        <taxon>Pseudomonadota</taxon>
        <taxon>Alphaproteobacteria</taxon>
        <taxon>Hyphomicrobiales</taxon>
        <taxon>Rhizobiaceae</taxon>
        <taxon>Sinorhizobium/Ensifer group</taxon>
        <taxon>Sinorhizobium</taxon>
    </lineage>
</organism>
<evidence type="ECO:0000259" key="2">
    <source>
        <dbReference type="Pfam" id="PF21926"/>
    </source>
</evidence>
<evidence type="ECO:0000313" key="4">
    <source>
        <dbReference type="Proteomes" id="UP000239340"/>
    </source>
</evidence>
<evidence type="ECO:0000313" key="3">
    <source>
        <dbReference type="EMBL" id="AUX77403.1"/>
    </source>
</evidence>
<reference evidence="3 4" key="1">
    <citation type="submission" date="2017-10" db="EMBL/GenBank/DDBJ databases">
        <title>Analysis of the genome sequences of Rhizobium populations associated to common bean (phaseolus vulgaris).</title>
        <authorList>
            <person name="Bustos P."/>
            <person name="Santamaria R.I."/>
            <person name="Miranda-Sanchez F."/>
            <person name="Perez-Carrascal O."/>
            <person name="Juarez S."/>
            <person name="Lozano L."/>
            <person name="Martinez-Flores I."/>
            <person name="Vinuesa P."/>
            <person name="Martinez-Romero E."/>
            <person name="Cevallos M.A."/>
            <person name="Romero D."/>
            <person name="Davila G."/>
            <person name="Gonzalez V."/>
        </authorList>
    </citation>
    <scope>NUCLEOTIDE SEQUENCE [LARGE SCALE GENOMIC DNA]</scope>
    <source>
        <strain evidence="3 4">NXT3</strain>
    </source>
</reference>
<gene>
    <name evidence="3" type="ORF">NXT3_CH02847</name>
</gene>